<dbReference type="SUPFAM" id="SSF50494">
    <property type="entry name" value="Trypsin-like serine proteases"/>
    <property type="match status" value="1"/>
</dbReference>
<dbReference type="RefSeq" id="WP_341372169.1">
    <property type="nucleotide sequence ID" value="NZ_JBBUTF010000001.1"/>
</dbReference>
<dbReference type="GO" id="GO:0008233">
    <property type="term" value="F:peptidase activity"/>
    <property type="evidence" value="ECO:0007669"/>
    <property type="project" value="UniProtKB-KW"/>
</dbReference>
<organism evidence="1 2">
    <name type="scientific">Pseudaquabacterium rugosum</name>
    <dbReference type="NCBI Taxonomy" id="2984194"/>
    <lineage>
        <taxon>Bacteria</taxon>
        <taxon>Pseudomonadati</taxon>
        <taxon>Pseudomonadota</taxon>
        <taxon>Betaproteobacteria</taxon>
        <taxon>Burkholderiales</taxon>
        <taxon>Sphaerotilaceae</taxon>
        <taxon>Pseudaquabacterium</taxon>
    </lineage>
</organism>
<evidence type="ECO:0000313" key="2">
    <source>
        <dbReference type="Proteomes" id="UP001368500"/>
    </source>
</evidence>
<dbReference type="PANTHER" id="PTHR43019:SF23">
    <property type="entry name" value="PROTEASE DO-LIKE 5, CHLOROPLASTIC"/>
    <property type="match status" value="1"/>
</dbReference>
<dbReference type="PANTHER" id="PTHR43019">
    <property type="entry name" value="SERINE ENDOPROTEASE DEGS"/>
    <property type="match status" value="1"/>
</dbReference>
<keyword evidence="2" id="KW-1185">Reference proteome</keyword>
<gene>
    <name evidence="1" type="ORF">AACH11_00165</name>
</gene>
<dbReference type="InterPro" id="IPR009003">
    <property type="entry name" value="Peptidase_S1_PA"/>
</dbReference>
<dbReference type="GO" id="GO:0006508">
    <property type="term" value="P:proteolysis"/>
    <property type="evidence" value="ECO:0007669"/>
    <property type="project" value="UniProtKB-KW"/>
</dbReference>
<keyword evidence="1" id="KW-0378">Hydrolase</keyword>
<protein>
    <submittedName>
        <fullName evidence="1">Serine protease</fullName>
    </submittedName>
</protein>
<sequence length="248" mass="25876">MVWLAASLPVQAQDRSALIARTRVSVVGVGTHDELASPRFGFRGTGFAVAAGRWIITNRHVLPDAPAAGQAPARLAIAIPQPDGETVQLRPVRVLRAAPEHDLALLEVEGPALPALALARTPVLEGQDLLIQGFPLGGALGLQVVSHRAMLSSITRVALPAPTSAQLDARTVARLRQGAFTVYQLDGVAYPGNSGGPVIDAGTGEVVAVVNMVWVKGTRESAISTPTGITYAIPVQRVIELLEAPPSP</sequence>
<accession>A0ABU9B3X1</accession>
<dbReference type="InterPro" id="IPR043504">
    <property type="entry name" value="Peptidase_S1_PA_chymotrypsin"/>
</dbReference>
<keyword evidence="1" id="KW-0645">Protease</keyword>
<dbReference type="Proteomes" id="UP001368500">
    <property type="component" value="Unassembled WGS sequence"/>
</dbReference>
<dbReference type="Gene3D" id="2.40.10.10">
    <property type="entry name" value="Trypsin-like serine proteases"/>
    <property type="match status" value="2"/>
</dbReference>
<evidence type="ECO:0000313" key="1">
    <source>
        <dbReference type="EMBL" id="MEK8024381.1"/>
    </source>
</evidence>
<reference evidence="1 2" key="1">
    <citation type="submission" date="2024-04" db="EMBL/GenBank/DDBJ databases">
        <title>Novel species of the genus Ideonella isolated from streams.</title>
        <authorList>
            <person name="Lu H."/>
        </authorList>
    </citation>
    <scope>NUCLEOTIDE SEQUENCE [LARGE SCALE GENOMIC DNA]</scope>
    <source>
        <strain evidence="1 2">BYS139W</strain>
    </source>
</reference>
<name>A0ABU9B3X1_9BURK</name>
<dbReference type="Pfam" id="PF13365">
    <property type="entry name" value="Trypsin_2"/>
    <property type="match status" value="1"/>
</dbReference>
<comment type="caution">
    <text evidence="1">The sequence shown here is derived from an EMBL/GenBank/DDBJ whole genome shotgun (WGS) entry which is preliminary data.</text>
</comment>
<dbReference type="EMBL" id="JBBUTF010000001">
    <property type="protein sequence ID" value="MEK8024381.1"/>
    <property type="molecule type" value="Genomic_DNA"/>
</dbReference>
<proteinExistence type="predicted"/>